<feature type="binding site" evidence="1">
    <location>
        <position position="57"/>
    </location>
    <ligand>
        <name>Mg(2+)</name>
        <dbReference type="ChEBI" id="CHEBI:18420"/>
        <label>2</label>
    </ligand>
</feature>
<dbReference type="InterPro" id="IPR006283">
    <property type="entry name" value="ThiL-like"/>
</dbReference>
<dbReference type="HAMAP" id="MF_02128">
    <property type="entry name" value="TMP_kinase"/>
    <property type="match status" value="1"/>
</dbReference>
<comment type="caution">
    <text evidence="3">The sequence shown here is derived from an EMBL/GenBank/DDBJ whole genome shotgun (WGS) entry which is preliminary data.</text>
</comment>
<comment type="catalytic activity">
    <reaction evidence="1">
        <text>thiamine phosphate + ATP = thiamine diphosphate + ADP</text>
        <dbReference type="Rhea" id="RHEA:15913"/>
        <dbReference type="ChEBI" id="CHEBI:30616"/>
        <dbReference type="ChEBI" id="CHEBI:37575"/>
        <dbReference type="ChEBI" id="CHEBI:58937"/>
        <dbReference type="ChEBI" id="CHEBI:456216"/>
        <dbReference type="EC" id="2.7.4.16"/>
    </reaction>
</comment>
<keyword evidence="1 3" id="KW-0808">Transferase</keyword>
<dbReference type="PANTHER" id="PTHR30270">
    <property type="entry name" value="THIAMINE-MONOPHOSPHATE KINASE"/>
    <property type="match status" value="1"/>
</dbReference>
<feature type="binding site" evidence="1">
    <location>
        <position position="134"/>
    </location>
    <ligand>
        <name>Mg(2+)</name>
        <dbReference type="ChEBI" id="CHEBI:18420"/>
        <label>1</label>
    </ligand>
</feature>
<keyword evidence="1" id="KW-0067">ATP-binding</keyword>
<dbReference type="PANTHER" id="PTHR30270:SF0">
    <property type="entry name" value="THIAMINE-MONOPHOSPHATE KINASE"/>
    <property type="match status" value="1"/>
</dbReference>
<feature type="binding site" evidence="1">
    <location>
        <begin position="133"/>
        <end position="134"/>
    </location>
    <ligand>
        <name>ATP</name>
        <dbReference type="ChEBI" id="CHEBI:30616"/>
    </ligand>
</feature>
<dbReference type="Gene3D" id="3.90.650.10">
    <property type="entry name" value="PurM-like C-terminal domain"/>
    <property type="match status" value="1"/>
</dbReference>
<dbReference type="NCBIfam" id="NF004351">
    <property type="entry name" value="PRK05731.1-4"/>
    <property type="match status" value="1"/>
</dbReference>
<feature type="binding site" evidence="1">
    <location>
        <position position="41"/>
    </location>
    <ligand>
        <name>Mg(2+)</name>
        <dbReference type="ChEBI" id="CHEBI:18420"/>
        <label>4</label>
    </ligand>
</feature>
<keyword evidence="4" id="KW-1185">Reference proteome</keyword>
<evidence type="ECO:0000313" key="4">
    <source>
        <dbReference type="Proteomes" id="UP001072034"/>
    </source>
</evidence>
<feature type="binding site" evidence="1">
    <location>
        <position position="244"/>
    </location>
    <ligand>
        <name>Mg(2+)</name>
        <dbReference type="ChEBI" id="CHEBI:18420"/>
        <label>3</label>
    </ligand>
</feature>
<keyword evidence="1" id="KW-0460">Magnesium</keyword>
<gene>
    <name evidence="1" type="primary">thiL</name>
    <name evidence="3" type="ORF">OHJ16_14515</name>
</gene>
<dbReference type="EMBL" id="JAPTMY010000044">
    <property type="protein sequence ID" value="MCZ0859253.1"/>
    <property type="molecule type" value="Genomic_DNA"/>
</dbReference>
<dbReference type="CDD" id="cd02194">
    <property type="entry name" value="ThiL"/>
    <property type="match status" value="1"/>
</dbReference>
<proteinExistence type="inferred from homology"/>
<feature type="binding site" evidence="1">
    <location>
        <position position="56"/>
    </location>
    <ligand>
        <name>Mg(2+)</name>
        <dbReference type="ChEBI" id="CHEBI:18420"/>
        <label>1</label>
    </ligand>
</feature>
<accession>A0ABT4IC00</accession>
<feature type="binding site" evidence="1">
    <location>
        <position position="310"/>
    </location>
    <ligand>
        <name>substrate</name>
    </ligand>
</feature>
<sequence length="370" mass="36774">MSTAEGAAPLAVADLTEDGLLAALTPLLPRGRRELVGAGDDCAVLAAPDARYCVSTDLLVEGRHFSTGWSGPQEIGARAAAQNLADVAAMGARPVALVVGLVLPPATPLAWVQDLARGMARVCERAGASIVGGDLSAGESLVVAVTVHGDLGGRAPVLRSGARPGDLLVHVGTLGRSAAGLALLSAGIDDPDRAGTRAGAPPWSGLAEGTRAAARRALSVFRVPAPPLEAGPALAGAGATAMMDVSDGLLRDAGRVAAASRVRIDVGDPAGARDGAGEDLAALEPVARLLEDSPAGARALARRWVLTGGEDHGLLAAVPAGAGLPAGGRVIGRVLEPGDGPRVTLDGRAPDVGAGWDHFRGRGAVDGAAD</sequence>
<dbReference type="EC" id="2.7.4.16" evidence="1"/>
<comment type="similarity">
    <text evidence="1">Belongs to the thiamine-monophosphate kinase family.</text>
</comment>
<dbReference type="SUPFAM" id="SSF56042">
    <property type="entry name" value="PurM C-terminal domain-like"/>
    <property type="match status" value="1"/>
</dbReference>
<name>A0ABT4IC00_9ACTO</name>
<feature type="binding site" evidence="1">
    <location>
        <position position="356"/>
    </location>
    <ligand>
        <name>substrate</name>
    </ligand>
</feature>
<comment type="pathway">
    <text evidence="1">Cofactor biosynthesis; thiamine diphosphate biosynthesis; thiamine diphosphate from thiamine phosphate: step 1/1.</text>
</comment>
<keyword evidence="1 3" id="KW-0418">Kinase</keyword>
<dbReference type="InterPro" id="IPR016188">
    <property type="entry name" value="PurM-like_N"/>
</dbReference>
<evidence type="ECO:0000259" key="2">
    <source>
        <dbReference type="Pfam" id="PF00586"/>
    </source>
</evidence>
<dbReference type="Gene3D" id="3.30.1330.10">
    <property type="entry name" value="PurM-like, N-terminal domain"/>
    <property type="match status" value="1"/>
</dbReference>
<dbReference type="SUPFAM" id="SSF55326">
    <property type="entry name" value="PurM N-terminal domain-like"/>
    <property type="match status" value="1"/>
</dbReference>
<feature type="binding site" evidence="1">
    <location>
        <position position="57"/>
    </location>
    <ligand>
        <name>Mg(2+)</name>
        <dbReference type="ChEBI" id="CHEBI:18420"/>
        <label>1</label>
    </ligand>
</feature>
<dbReference type="RefSeq" id="WP_268918505.1">
    <property type="nucleotide sequence ID" value="NZ_JAPTMY010000044.1"/>
</dbReference>
<comment type="miscellaneous">
    <text evidence="1">Reaction mechanism of ThiL seems to utilize a direct, inline transfer of the gamma-phosphate of ATP to TMP rather than a phosphorylated enzyme intermediate.</text>
</comment>
<feature type="binding site" evidence="1">
    <location>
        <position position="247"/>
    </location>
    <ligand>
        <name>Mg(2+)</name>
        <dbReference type="ChEBI" id="CHEBI:18420"/>
        <label>5</label>
    </ligand>
</feature>
<organism evidence="3 4">
    <name type="scientific">Actinomyces israelii</name>
    <dbReference type="NCBI Taxonomy" id="1659"/>
    <lineage>
        <taxon>Bacteria</taxon>
        <taxon>Bacillati</taxon>
        <taxon>Actinomycetota</taxon>
        <taxon>Actinomycetes</taxon>
        <taxon>Actinomycetales</taxon>
        <taxon>Actinomycetaceae</taxon>
        <taxon>Actinomyces</taxon>
    </lineage>
</organism>
<feature type="domain" description="PurM-like N-terminal" evidence="2">
    <location>
        <begin position="39"/>
        <end position="149"/>
    </location>
</feature>
<evidence type="ECO:0000256" key="1">
    <source>
        <dbReference type="HAMAP-Rule" id="MF_02128"/>
    </source>
</evidence>
<dbReference type="Pfam" id="PF00586">
    <property type="entry name" value="AIRS"/>
    <property type="match status" value="1"/>
</dbReference>
<feature type="binding site" evidence="1">
    <location>
        <position position="86"/>
    </location>
    <ligand>
        <name>Mg(2+)</name>
        <dbReference type="ChEBI" id="CHEBI:18420"/>
        <label>2</label>
    </ligand>
</feature>
<protein>
    <recommendedName>
        <fullName evidence="1">Thiamine-monophosphate kinase</fullName>
        <shortName evidence="1">TMP kinase</shortName>
        <shortName evidence="1">Thiamine-phosphate kinase</shortName>
        <ecNumber evidence="1">2.7.4.16</ecNumber>
    </recommendedName>
</protein>
<dbReference type="GO" id="GO:0009030">
    <property type="term" value="F:thiamine-phosphate kinase activity"/>
    <property type="evidence" value="ECO:0007669"/>
    <property type="project" value="UniProtKB-EC"/>
</dbReference>
<keyword evidence="1" id="KW-0479">Metal-binding</keyword>
<comment type="caution">
    <text evidence="1">Lacks conserved residue(s) required for the propagation of feature annotation.</text>
</comment>
<dbReference type="NCBIfam" id="TIGR01379">
    <property type="entry name" value="thiL"/>
    <property type="match status" value="1"/>
</dbReference>
<feature type="binding site" evidence="1">
    <location>
        <position position="246"/>
    </location>
    <ligand>
        <name>ATP</name>
        <dbReference type="ChEBI" id="CHEBI:30616"/>
    </ligand>
</feature>
<keyword evidence="1" id="KW-0547">Nucleotide-binding</keyword>
<dbReference type="InterPro" id="IPR036676">
    <property type="entry name" value="PurM-like_C_sf"/>
</dbReference>
<comment type="function">
    <text evidence="1">Catalyzes the ATP-dependent phosphorylation of thiamine-monophosphate (TMP) to form thiamine-pyrophosphate (TPP), the active form of vitamin B1.</text>
</comment>
<dbReference type="InterPro" id="IPR036921">
    <property type="entry name" value="PurM-like_N_sf"/>
</dbReference>
<feature type="binding site" evidence="1">
    <location>
        <position position="159"/>
    </location>
    <ligand>
        <name>ATP</name>
        <dbReference type="ChEBI" id="CHEBI:30616"/>
    </ligand>
</feature>
<evidence type="ECO:0000313" key="3">
    <source>
        <dbReference type="EMBL" id="MCZ0859253.1"/>
    </source>
</evidence>
<feature type="binding site" evidence="1">
    <location>
        <position position="41"/>
    </location>
    <ligand>
        <name>Mg(2+)</name>
        <dbReference type="ChEBI" id="CHEBI:18420"/>
        <label>3</label>
    </ligand>
</feature>
<dbReference type="PIRSF" id="PIRSF005303">
    <property type="entry name" value="Thiam_monoph_kin"/>
    <property type="match status" value="1"/>
</dbReference>
<feature type="binding site" evidence="1">
    <location>
        <position position="55"/>
    </location>
    <ligand>
        <name>Mg(2+)</name>
        <dbReference type="ChEBI" id="CHEBI:18420"/>
        <label>4</label>
    </ligand>
</feature>
<feature type="binding site" evidence="1">
    <location>
        <position position="86"/>
    </location>
    <ligand>
        <name>Mg(2+)</name>
        <dbReference type="ChEBI" id="CHEBI:18420"/>
        <label>4</label>
    </ligand>
</feature>
<dbReference type="Proteomes" id="UP001072034">
    <property type="component" value="Unassembled WGS sequence"/>
</dbReference>
<feature type="binding site" evidence="1">
    <location>
        <position position="86"/>
    </location>
    <ligand>
        <name>Mg(2+)</name>
        <dbReference type="ChEBI" id="CHEBI:18420"/>
        <label>3</label>
    </ligand>
</feature>
<keyword evidence="1" id="KW-0784">Thiamine biosynthesis</keyword>
<reference evidence="3" key="1">
    <citation type="submission" date="2022-10" db="EMBL/GenBank/DDBJ databases">
        <title>Genome sequence of Actinomyces israelii ATCC 10048.</title>
        <authorList>
            <person name="Watt R.M."/>
            <person name="Tong W.M."/>
        </authorList>
    </citation>
    <scope>NUCLEOTIDE SEQUENCE</scope>
    <source>
        <strain evidence="3">ATCC 10048</strain>
    </source>
</reference>
<feature type="binding site" evidence="1">
    <location>
        <position position="64"/>
    </location>
    <ligand>
        <name>substrate</name>
    </ligand>
</feature>